<reference evidence="1 2" key="1">
    <citation type="journal article" date="2018" name="Nat. Ecol. Evol.">
        <title>Shark genomes provide insights into elasmobranch evolution and the origin of vertebrates.</title>
        <authorList>
            <person name="Hara Y"/>
            <person name="Yamaguchi K"/>
            <person name="Onimaru K"/>
            <person name="Kadota M"/>
            <person name="Koyanagi M"/>
            <person name="Keeley SD"/>
            <person name="Tatsumi K"/>
            <person name="Tanaka K"/>
            <person name="Motone F"/>
            <person name="Kageyama Y"/>
            <person name="Nozu R"/>
            <person name="Adachi N"/>
            <person name="Nishimura O"/>
            <person name="Nakagawa R"/>
            <person name="Tanegashima C"/>
            <person name="Kiyatake I"/>
            <person name="Matsumoto R"/>
            <person name="Murakumo K"/>
            <person name="Nishida K"/>
            <person name="Terakita A"/>
            <person name="Kuratani S"/>
            <person name="Sato K"/>
            <person name="Hyodo S Kuraku.S."/>
        </authorList>
    </citation>
    <scope>NUCLEOTIDE SEQUENCE [LARGE SCALE GENOMIC DNA]</scope>
</reference>
<organism evidence="1 2">
    <name type="scientific">Chiloscyllium punctatum</name>
    <name type="common">Brownbanded bambooshark</name>
    <name type="synonym">Hemiscyllium punctatum</name>
    <dbReference type="NCBI Taxonomy" id="137246"/>
    <lineage>
        <taxon>Eukaryota</taxon>
        <taxon>Metazoa</taxon>
        <taxon>Chordata</taxon>
        <taxon>Craniata</taxon>
        <taxon>Vertebrata</taxon>
        <taxon>Chondrichthyes</taxon>
        <taxon>Elasmobranchii</taxon>
        <taxon>Galeomorphii</taxon>
        <taxon>Galeoidea</taxon>
        <taxon>Orectolobiformes</taxon>
        <taxon>Hemiscylliidae</taxon>
        <taxon>Chiloscyllium</taxon>
    </lineage>
</organism>
<evidence type="ECO:0000313" key="1">
    <source>
        <dbReference type="EMBL" id="GCC40413.1"/>
    </source>
</evidence>
<dbReference type="EMBL" id="BEZZ01038677">
    <property type="protein sequence ID" value="GCC40413.1"/>
    <property type="molecule type" value="Genomic_DNA"/>
</dbReference>
<name>A0A401TCN4_CHIPU</name>
<dbReference type="Proteomes" id="UP000287033">
    <property type="component" value="Unassembled WGS sequence"/>
</dbReference>
<accession>A0A401TCN4</accession>
<gene>
    <name evidence="1" type="ORF">chiPu_0024400</name>
</gene>
<comment type="caution">
    <text evidence="1">The sequence shown here is derived from an EMBL/GenBank/DDBJ whole genome shotgun (WGS) entry which is preliminary data.</text>
</comment>
<sequence length="247" mass="27301">MPNDLTSAPAFNAFAMRDLSVCGYYEPTNAAVISLYLCFSAPPATPPTTTTPEILPCPSLRPGPAGGLVLREEGEVLYDNIPHEVVPVLVNISGFRVPEYCTAQVRSLYTMMETEVIERAIDAMGATHYRTDIHNTQRHRRDIISDALTGLNTGTSVVNSLVIQGINEKIKQLKGMMIDLLARSLTHQAEQAFLGEEEAHLQLDGIAVLETHAHTINRLIDRERENTAHIQEGQLCHVYGLWMVAQI</sequence>
<proteinExistence type="predicted"/>
<protein>
    <submittedName>
        <fullName evidence="1">Uncharacterized protein</fullName>
    </submittedName>
</protein>
<keyword evidence="2" id="KW-1185">Reference proteome</keyword>
<dbReference type="AlphaFoldDB" id="A0A401TCN4"/>
<evidence type="ECO:0000313" key="2">
    <source>
        <dbReference type="Proteomes" id="UP000287033"/>
    </source>
</evidence>